<feature type="transmembrane region" description="Helical" evidence="1">
    <location>
        <begin position="34"/>
        <end position="50"/>
    </location>
</feature>
<comment type="caution">
    <text evidence="2">The sequence shown here is derived from an EMBL/GenBank/DDBJ whole genome shotgun (WGS) entry which is preliminary data.</text>
</comment>
<evidence type="ECO:0000313" key="3">
    <source>
        <dbReference type="Proteomes" id="UP000076603"/>
    </source>
</evidence>
<keyword evidence="3" id="KW-1185">Reference proteome</keyword>
<evidence type="ECO:0000256" key="1">
    <source>
        <dbReference type="SAM" id="Phobius"/>
    </source>
</evidence>
<feature type="transmembrane region" description="Helical" evidence="1">
    <location>
        <begin position="12"/>
        <end position="28"/>
    </location>
</feature>
<dbReference type="AlphaFoldDB" id="A0A162TPG6"/>
<organism evidence="2 3">
    <name type="scientific">Clostridium magnum DSM 2767</name>
    <dbReference type="NCBI Taxonomy" id="1121326"/>
    <lineage>
        <taxon>Bacteria</taxon>
        <taxon>Bacillati</taxon>
        <taxon>Bacillota</taxon>
        <taxon>Clostridia</taxon>
        <taxon>Eubacteriales</taxon>
        <taxon>Clostridiaceae</taxon>
        <taxon>Clostridium</taxon>
    </lineage>
</organism>
<gene>
    <name evidence="2" type="ORF">CLMAG_26990</name>
</gene>
<keyword evidence="1" id="KW-0472">Membrane</keyword>
<name>A0A162TPG6_9CLOT</name>
<keyword evidence="1" id="KW-1133">Transmembrane helix</keyword>
<evidence type="ECO:0000313" key="2">
    <source>
        <dbReference type="EMBL" id="KZL92885.1"/>
    </source>
</evidence>
<dbReference type="PATRIC" id="fig|1121326.3.peg.2711"/>
<reference evidence="2 3" key="1">
    <citation type="submission" date="2016-04" db="EMBL/GenBank/DDBJ databases">
        <title>Genome sequence of Clostridium magnum DSM 2767.</title>
        <authorList>
            <person name="Poehlein A."/>
            <person name="Uhlig R."/>
            <person name="Fischer R."/>
            <person name="Bahl H."/>
            <person name="Daniel R."/>
        </authorList>
    </citation>
    <scope>NUCLEOTIDE SEQUENCE [LARGE SCALE GENOMIC DNA]</scope>
    <source>
        <strain evidence="2 3">DSM 2767</strain>
    </source>
</reference>
<protein>
    <submittedName>
        <fullName evidence="2">Uncharacterized protein</fullName>
    </submittedName>
</protein>
<accession>A0A162TPG6</accession>
<dbReference type="EMBL" id="LWAE01000002">
    <property type="protein sequence ID" value="KZL92885.1"/>
    <property type="molecule type" value="Genomic_DNA"/>
</dbReference>
<dbReference type="Proteomes" id="UP000076603">
    <property type="component" value="Unassembled WGS sequence"/>
</dbReference>
<keyword evidence="1" id="KW-0812">Transmembrane</keyword>
<proteinExistence type="predicted"/>
<dbReference type="RefSeq" id="WP_161486965.1">
    <property type="nucleotide sequence ID" value="NZ_FQXL01000025.1"/>
</dbReference>
<sequence>MSSSIKEIGFKFFILVILSFIAGYFQLITIRQGVGIAAGMSLLDIIYYFYKNREQR</sequence>